<dbReference type="CDD" id="cd03801">
    <property type="entry name" value="GT4_PimA-like"/>
    <property type="match status" value="1"/>
</dbReference>
<dbReference type="InterPro" id="IPR028098">
    <property type="entry name" value="Glyco_trans_4-like_N"/>
</dbReference>
<dbReference type="AlphaFoldDB" id="A0A455SJI9"/>
<dbReference type="SUPFAM" id="SSF53756">
    <property type="entry name" value="UDP-Glycosyltransferase/glycogen phosphorylase"/>
    <property type="match status" value="1"/>
</dbReference>
<evidence type="ECO:0000313" key="4">
    <source>
        <dbReference type="EMBL" id="BBH88617.1"/>
    </source>
</evidence>
<evidence type="ECO:0008006" key="5">
    <source>
        <dbReference type="Google" id="ProtNLM"/>
    </source>
</evidence>
<dbReference type="PANTHER" id="PTHR45947:SF3">
    <property type="entry name" value="SULFOQUINOVOSYL TRANSFERASE SQD2"/>
    <property type="match status" value="1"/>
</dbReference>
<dbReference type="InterPro" id="IPR001296">
    <property type="entry name" value="Glyco_trans_1"/>
</dbReference>
<feature type="domain" description="Glycosyltransferase subfamily 4-like N-terminal" evidence="3">
    <location>
        <begin position="19"/>
        <end position="220"/>
    </location>
</feature>
<proteinExistence type="predicted"/>
<evidence type="ECO:0000259" key="2">
    <source>
        <dbReference type="Pfam" id="PF00534"/>
    </source>
</evidence>
<feature type="transmembrane region" description="Helical" evidence="1">
    <location>
        <begin position="82"/>
        <end position="99"/>
    </location>
</feature>
<dbReference type="InterPro" id="IPR050194">
    <property type="entry name" value="Glycosyltransferase_grp1"/>
</dbReference>
<protein>
    <recommendedName>
        <fullName evidence="5">Glycosyl transferase family 1</fullName>
    </recommendedName>
</protein>
<feature type="domain" description="Glycosyl transferase family 1" evidence="2">
    <location>
        <begin position="228"/>
        <end position="393"/>
    </location>
</feature>
<organism evidence="4">
    <name type="scientific">Thermosporothrix sp. COM3</name>
    <dbReference type="NCBI Taxonomy" id="2490863"/>
    <lineage>
        <taxon>Bacteria</taxon>
        <taxon>Bacillati</taxon>
        <taxon>Chloroflexota</taxon>
        <taxon>Ktedonobacteria</taxon>
        <taxon>Ktedonobacterales</taxon>
        <taxon>Thermosporotrichaceae</taxon>
        <taxon>Thermosporothrix</taxon>
    </lineage>
</organism>
<dbReference type="GO" id="GO:0016757">
    <property type="term" value="F:glycosyltransferase activity"/>
    <property type="evidence" value="ECO:0007669"/>
    <property type="project" value="InterPro"/>
</dbReference>
<reference evidence="4" key="1">
    <citation type="submission" date="2018-12" db="EMBL/GenBank/DDBJ databases">
        <title>Novel natural products biosynthetic potential of the class Ktedonobacteria.</title>
        <authorList>
            <person name="Zheng Y."/>
            <person name="Saitou A."/>
            <person name="Wang C.M."/>
            <person name="Toyoda A."/>
            <person name="Minakuchi Y."/>
            <person name="Sekiguchi Y."/>
            <person name="Ueda K."/>
            <person name="Takano H."/>
            <person name="Sakai Y."/>
            <person name="Yokota A."/>
            <person name="Yabe S."/>
        </authorList>
    </citation>
    <scope>NUCLEOTIDE SEQUENCE</scope>
    <source>
        <strain evidence="4">COM3</strain>
    </source>
</reference>
<keyword evidence="1" id="KW-0812">Transmembrane</keyword>
<keyword evidence="1" id="KW-0472">Membrane</keyword>
<gene>
    <name evidence="4" type="ORF">KTC_33680</name>
</gene>
<evidence type="ECO:0000259" key="3">
    <source>
        <dbReference type="Pfam" id="PF13579"/>
    </source>
</evidence>
<dbReference type="Pfam" id="PF00534">
    <property type="entry name" value="Glycos_transf_1"/>
    <property type="match status" value="1"/>
</dbReference>
<evidence type="ECO:0000256" key="1">
    <source>
        <dbReference type="SAM" id="Phobius"/>
    </source>
</evidence>
<dbReference type="Pfam" id="PF13579">
    <property type="entry name" value="Glyco_trans_4_4"/>
    <property type="match status" value="1"/>
</dbReference>
<name>A0A455SJI9_9CHLR</name>
<dbReference type="Gene3D" id="3.40.50.2000">
    <property type="entry name" value="Glycogen Phosphorylase B"/>
    <property type="match status" value="2"/>
</dbReference>
<dbReference type="PANTHER" id="PTHR45947">
    <property type="entry name" value="SULFOQUINOVOSYL TRANSFERASE SQD2"/>
    <property type="match status" value="1"/>
</dbReference>
<dbReference type="EMBL" id="AP019376">
    <property type="protein sequence ID" value="BBH88617.1"/>
    <property type="molecule type" value="Genomic_DNA"/>
</dbReference>
<sequence>MSQKKRIYLVIATFHPYVGGAETQALLQARILRDLGHEATVVTFQHKKEWASREIVKGVPVIRVGRSVLVGRERLPRLLQRLMYFLALIMLGWTLWKHRSRYDLLHVYQLSTLTLPNALVALFARKPMLILVCSTGGDKRNGPVKLLAGPLPPETPCLHLDNQNWINGDLEGLVRLGRPFVLLAYQLLKTVNARVIITSSRMWNYLKENHFALPNTHLIPSGVDIQRFHPAEKELPEKSRTVVCVAQMRYEKGIDVLLQAWKLVQAQRPDTRLIVFGDGPLRRQLTELAQALEVQESVEFAGARSDIPQQLHRGALSILPSRWEGMPNAVLEAMASGLPCIATRVSGSEDIIQDEINGRLIPVDDYRALAEAILDLLQDPEKLKRYGQAARKRIEQHYSLDLITHTYLKMYDEMISAKR</sequence>
<keyword evidence="1" id="KW-1133">Transmembrane helix</keyword>
<accession>A0A455SJI9</accession>